<dbReference type="EMBL" id="JAOL01000147">
    <property type="protein sequence ID" value="EUA88173.1"/>
    <property type="molecule type" value="Genomic_DNA"/>
</dbReference>
<gene>
    <name evidence="2" type="ORF">I551_5372</name>
</gene>
<feature type="region of interest" description="Disordered" evidence="1">
    <location>
        <begin position="26"/>
        <end position="63"/>
    </location>
</feature>
<accession>A0ABN0QU07</accession>
<dbReference type="Proteomes" id="UP000020681">
    <property type="component" value="Unassembled WGS sequence"/>
</dbReference>
<name>A0ABN0QU07_MYCUL</name>
<sequence length="63" mass="6813">MDIHLAAVGADLIRARRHGLNIIGRAGGPGAVRHRRSHGAMVRRPAGRQRVGRWPSPSRTESG</sequence>
<evidence type="ECO:0000313" key="2">
    <source>
        <dbReference type="EMBL" id="EUA88173.1"/>
    </source>
</evidence>
<comment type="caution">
    <text evidence="2">The sequence shown here is derived from an EMBL/GenBank/DDBJ whole genome shotgun (WGS) entry which is preliminary data.</text>
</comment>
<organism evidence="2 3">
    <name type="scientific">Mycobacterium ulcerans str. Harvey</name>
    <dbReference type="NCBI Taxonomy" id="1299332"/>
    <lineage>
        <taxon>Bacteria</taxon>
        <taxon>Bacillati</taxon>
        <taxon>Actinomycetota</taxon>
        <taxon>Actinomycetes</taxon>
        <taxon>Mycobacteriales</taxon>
        <taxon>Mycobacteriaceae</taxon>
        <taxon>Mycobacterium</taxon>
        <taxon>Mycobacterium ulcerans group</taxon>
    </lineage>
</organism>
<protein>
    <submittedName>
        <fullName evidence="2">Uncharacterized protein</fullName>
    </submittedName>
</protein>
<reference evidence="2 3" key="1">
    <citation type="submission" date="2014-01" db="EMBL/GenBank/DDBJ databases">
        <authorList>
            <person name="Dobos K."/>
            <person name="Lenaerts A."/>
            <person name="Ordway D."/>
            <person name="DeGroote M.A."/>
            <person name="Parker T."/>
            <person name="Sizemore C."/>
            <person name="Tallon L.J."/>
            <person name="Sadzewicz L.K."/>
            <person name="Sengamalay N."/>
            <person name="Fraser C.M."/>
            <person name="Hine E."/>
            <person name="Shefchek K.A."/>
            <person name="Das S.P."/>
            <person name="Tettelin H."/>
        </authorList>
    </citation>
    <scope>NUCLEOTIDE SEQUENCE [LARGE SCALE GENOMIC DNA]</scope>
    <source>
        <strain evidence="2 3">Harvey</strain>
    </source>
</reference>
<evidence type="ECO:0000313" key="3">
    <source>
        <dbReference type="Proteomes" id="UP000020681"/>
    </source>
</evidence>
<evidence type="ECO:0000256" key="1">
    <source>
        <dbReference type="SAM" id="MobiDB-lite"/>
    </source>
</evidence>
<proteinExistence type="predicted"/>
<keyword evidence="3" id="KW-1185">Reference proteome</keyword>